<dbReference type="RefSeq" id="WP_318649303.1">
    <property type="nucleotide sequence ID" value="NZ_CP137852.1"/>
</dbReference>
<sequence length="136" mass="14552">MTPETLFTLANTLALAGWVALLLFPRQSAVNWALCGVALPVAFALAYVAVLAFAMPGAEGGFSSLAGVAALFASPWVLLAGWLHYLAFDLFLGAWMARRATAEALPRWILWLALPPTFLLGPLGLLVFLALRRGAR</sequence>
<gene>
    <name evidence="2" type="ORF">R9Z33_00340</name>
</gene>
<proteinExistence type="predicted"/>
<organism evidence="2 3">
    <name type="scientific">Sediminicoccus rosea</name>
    <dbReference type="NCBI Taxonomy" id="1225128"/>
    <lineage>
        <taxon>Bacteria</taxon>
        <taxon>Pseudomonadati</taxon>
        <taxon>Pseudomonadota</taxon>
        <taxon>Alphaproteobacteria</taxon>
        <taxon>Acetobacterales</taxon>
        <taxon>Roseomonadaceae</taxon>
        <taxon>Sediminicoccus</taxon>
    </lineage>
</organism>
<reference evidence="2 3" key="1">
    <citation type="submission" date="2023-11" db="EMBL/GenBank/DDBJ databases">
        <title>Arctic aerobic anoxygenic photoheterotroph Sediminicoccus rosea KRV36 adapts its photosynthesis to long days of polar summer.</title>
        <authorList>
            <person name="Tomasch J."/>
            <person name="Kopejtka K."/>
            <person name="Bily T."/>
            <person name="Gardiner A.T."/>
            <person name="Gardian Z."/>
            <person name="Shivaramu S."/>
            <person name="Koblizek M."/>
            <person name="Engelhardt F."/>
            <person name="Kaftan D."/>
        </authorList>
    </citation>
    <scope>NUCLEOTIDE SEQUENCE [LARGE SCALE GENOMIC DNA]</scope>
    <source>
        <strain evidence="2 3">R-30</strain>
    </source>
</reference>
<keyword evidence="1" id="KW-0472">Membrane</keyword>
<feature type="transmembrane region" description="Helical" evidence="1">
    <location>
        <begin position="7"/>
        <end position="24"/>
    </location>
</feature>
<protein>
    <submittedName>
        <fullName evidence="2">ABA4-like family protein</fullName>
    </submittedName>
</protein>
<feature type="transmembrane region" description="Helical" evidence="1">
    <location>
        <begin position="30"/>
        <end position="53"/>
    </location>
</feature>
<keyword evidence="3" id="KW-1185">Reference proteome</keyword>
<accession>A0ABZ0PI94</accession>
<name>A0ABZ0PI94_9PROT</name>
<dbReference type="Pfam" id="PF14108">
    <property type="entry name" value="ABA4-like"/>
    <property type="match status" value="1"/>
</dbReference>
<feature type="transmembrane region" description="Helical" evidence="1">
    <location>
        <begin position="65"/>
        <end position="88"/>
    </location>
</feature>
<evidence type="ECO:0000313" key="2">
    <source>
        <dbReference type="EMBL" id="WPB85337.1"/>
    </source>
</evidence>
<evidence type="ECO:0000256" key="1">
    <source>
        <dbReference type="SAM" id="Phobius"/>
    </source>
</evidence>
<keyword evidence="1" id="KW-1133">Transmembrane helix</keyword>
<keyword evidence="1" id="KW-0812">Transmembrane</keyword>
<feature type="transmembrane region" description="Helical" evidence="1">
    <location>
        <begin position="108"/>
        <end position="131"/>
    </location>
</feature>
<dbReference type="Proteomes" id="UP001305521">
    <property type="component" value="Chromosome"/>
</dbReference>
<dbReference type="InterPro" id="IPR025461">
    <property type="entry name" value="ABA4-like"/>
</dbReference>
<dbReference type="EMBL" id="CP137852">
    <property type="protein sequence ID" value="WPB85337.1"/>
    <property type="molecule type" value="Genomic_DNA"/>
</dbReference>
<evidence type="ECO:0000313" key="3">
    <source>
        <dbReference type="Proteomes" id="UP001305521"/>
    </source>
</evidence>